<keyword evidence="1" id="KW-0732">Signal</keyword>
<evidence type="ECO:0000313" key="4">
    <source>
        <dbReference type="Proteomes" id="UP000002318"/>
    </source>
</evidence>
<reference evidence="3 4" key="1">
    <citation type="journal article" date="2010" name="Stand. Genomic Sci.">
        <title>Complete genome sequence of Spirochaeta smaragdinae type strain (SEBR 4228).</title>
        <authorList>
            <person name="Mavromatis K."/>
            <person name="Yasawong M."/>
            <person name="Chertkov O."/>
            <person name="Lapidus A."/>
            <person name="Lucas S."/>
            <person name="Nolan M."/>
            <person name="Del Rio T.G."/>
            <person name="Tice H."/>
            <person name="Cheng J.F."/>
            <person name="Pitluck S."/>
            <person name="Liolios K."/>
            <person name="Ivanova N."/>
            <person name="Tapia R."/>
            <person name="Han C."/>
            <person name="Bruce D."/>
            <person name="Goodwin L."/>
            <person name="Pati A."/>
            <person name="Chen A."/>
            <person name="Palaniappan K."/>
            <person name="Land M."/>
            <person name="Hauser L."/>
            <person name="Chang Y.J."/>
            <person name="Jeffries C.D."/>
            <person name="Detter J.C."/>
            <person name="Rohde M."/>
            <person name="Brambilla E."/>
            <person name="Spring S."/>
            <person name="Goker M."/>
            <person name="Sikorski J."/>
            <person name="Woyke T."/>
            <person name="Bristow J."/>
            <person name="Eisen J.A."/>
            <person name="Markowitz V."/>
            <person name="Hugenholtz P."/>
            <person name="Klenk H.P."/>
            <person name="Kyrpides N.C."/>
        </authorList>
    </citation>
    <scope>NUCLEOTIDE SEQUENCE [LARGE SCALE GENOMIC DNA]</scope>
    <source>
        <strain evidence="4">DSM 11293 / JCM 15392 / SEBR 4228</strain>
    </source>
</reference>
<dbReference type="RefSeq" id="WP_013253785.1">
    <property type="nucleotide sequence ID" value="NC_014364.1"/>
</dbReference>
<name>E1R2N9_SEDSS</name>
<accession>E1R2N9</accession>
<dbReference type="InterPro" id="IPR057561">
    <property type="entry name" value="NADase_transloc"/>
</dbReference>
<dbReference type="Proteomes" id="UP000002318">
    <property type="component" value="Chromosome"/>
</dbReference>
<evidence type="ECO:0000313" key="3">
    <source>
        <dbReference type="EMBL" id="ADK80321.1"/>
    </source>
</evidence>
<sequence length="392" mass="44357">MKRSCRVLLFMYLAFLSSVVLYAQQGEYIDISEYYYDESNETDCTVFVTALFDADGYISSFNRHTVWEKTGRIEHLTITGKREGENYIVSRSLNGLVGDHGETRTFIPGTGCWHTINDDGTPGADVYYSDDPPNLTYDPDRPHDYIVSYDQNTITVSNIHAEPGRTVFTLDDGRIRTFYFSRYPDSVNTYTYKNKFCIISDNDSSYSSGAIITTNHKFRSWKVNAALVDFLLWSEDDLAFPLILGLPFEYPIYTASSHLIEDDGSTVYDSDNLHHAGNLPWASAYGKGIGDIITINLGKERKTALHFINGYTFAERPDLYAKNSRLRSARVTNRANGRSLVLDVADVGDEQLFDLSSLFDDSGNMNCLDFEVISVYPGSKYDDLCIQMMSME</sequence>
<dbReference type="EMBL" id="CP002116">
    <property type="protein sequence ID" value="ADK80321.1"/>
    <property type="molecule type" value="Genomic_DNA"/>
</dbReference>
<feature type="domain" description="NAD glycohydrolase translocation F5/8 type C" evidence="2">
    <location>
        <begin position="253"/>
        <end position="387"/>
    </location>
</feature>
<organism evidence="3 4">
    <name type="scientific">Sediminispirochaeta smaragdinae (strain DSM 11293 / JCM 15392 / SEBR 4228)</name>
    <name type="common">Spirochaeta smaragdinae</name>
    <dbReference type="NCBI Taxonomy" id="573413"/>
    <lineage>
        <taxon>Bacteria</taxon>
        <taxon>Pseudomonadati</taxon>
        <taxon>Spirochaetota</taxon>
        <taxon>Spirochaetia</taxon>
        <taxon>Spirochaetales</taxon>
        <taxon>Spirochaetaceae</taxon>
        <taxon>Sediminispirochaeta</taxon>
    </lineage>
</organism>
<dbReference type="NCBIfam" id="NF047619">
    <property type="entry name" value="NADase_discoid"/>
    <property type="match status" value="1"/>
</dbReference>
<dbReference type="OrthoDB" id="370758at2"/>
<dbReference type="STRING" id="573413.Spirs_1192"/>
<dbReference type="HOGENOM" id="CLU_703793_0_0_12"/>
<dbReference type="AlphaFoldDB" id="E1R2N9"/>
<protein>
    <recommendedName>
        <fullName evidence="2">NAD glycohydrolase translocation F5/8 type C domain-containing protein</fullName>
    </recommendedName>
</protein>
<feature type="signal peptide" evidence="1">
    <location>
        <begin position="1"/>
        <end position="23"/>
    </location>
</feature>
<dbReference type="Pfam" id="PF25302">
    <property type="entry name" value="NADase_transloc"/>
    <property type="match status" value="1"/>
</dbReference>
<gene>
    <name evidence="3" type="ordered locus">Spirs_1192</name>
</gene>
<evidence type="ECO:0000259" key="2">
    <source>
        <dbReference type="Pfam" id="PF25302"/>
    </source>
</evidence>
<keyword evidence="4" id="KW-1185">Reference proteome</keyword>
<proteinExistence type="predicted"/>
<feature type="chain" id="PRO_5003150669" description="NAD glycohydrolase translocation F5/8 type C domain-containing protein" evidence="1">
    <location>
        <begin position="24"/>
        <end position="392"/>
    </location>
</feature>
<dbReference type="KEGG" id="ssm:Spirs_1192"/>
<evidence type="ECO:0000256" key="1">
    <source>
        <dbReference type="SAM" id="SignalP"/>
    </source>
</evidence>
<dbReference type="eggNOG" id="ENOG50344RE">
    <property type="taxonomic scope" value="Bacteria"/>
</dbReference>